<reference evidence="2" key="1">
    <citation type="journal article" date="2014" name="Int. J. Syst. Evol. Microbiol.">
        <title>Complete genome sequence of Corynebacterium casei LMG S-19264T (=DSM 44701T), isolated from a smear-ripened cheese.</title>
        <authorList>
            <consortium name="US DOE Joint Genome Institute (JGI-PGF)"/>
            <person name="Walter F."/>
            <person name="Albersmeier A."/>
            <person name="Kalinowski J."/>
            <person name="Ruckert C."/>
        </authorList>
    </citation>
    <scope>NUCLEOTIDE SEQUENCE</scope>
    <source>
        <strain evidence="2">CGMCC 4.7368</strain>
    </source>
</reference>
<evidence type="ECO:0000313" key="2">
    <source>
        <dbReference type="EMBL" id="GGO63795.1"/>
    </source>
</evidence>
<protein>
    <submittedName>
        <fullName evidence="2">Uncharacterized protein</fullName>
    </submittedName>
</protein>
<dbReference type="RefSeq" id="WP_189122916.1">
    <property type="nucleotide sequence ID" value="NZ_BMNH01000002.1"/>
</dbReference>
<dbReference type="AlphaFoldDB" id="A0A918DFE8"/>
<keyword evidence="1" id="KW-0472">Membrane</keyword>
<accession>A0A918DFE8</accession>
<keyword evidence="1" id="KW-0812">Transmembrane</keyword>
<feature type="transmembrane region" description="Helical" evidence="1">
    <location>
        <begin position="12"/>
        <end position="37"/>
    </location>
</feature>
<evidence type="ECO:0000313" key="3">
    <source>
        <dbReference type="Proteomes" id="UP000646523"/>
    </source>
</evidence>
<sequence length="51" mass="5209">MLAILGMIASLAIAFSLMFVALFVVAVVVLVALAVVAGTTRQGVMRSGRSS</sequence>
<name>A0A918DFE8_9ACTN</name>
<organism evidence="2 3">
    <name type="scientific">Nonomuraea cavernae</name>
    <dbReference type="NCBI Taxonomy" id="2045107"/>
    <lineage>
        <taxon>Bacteria</taxon>
        <taxon>Bacillati</taxon>
        <taxon>Actinomycetota</taxon>
        <taxon>Actinomycetes</taxon>
        <taxon>Streptosporangiales</taxon>
        <taxon>Streptosporangiaceae</taxon>
        <taxon>Nonomuraea</taxon>
    </lineage>
</organism>
<reference evidence="2" key="2">
    <citation type="submission" date="2020-09" db="EMBL/GenBank/DDBJ databases">
        <authorList>
            <person name="Sun Q."/>
            <person name="Zhou Y."/>
        </authorList>
    </citation>
    <scope>NUCLEOTIDE SEQUENCE</scope>
    <source>
        <strain evidence="2">CGMCC 4.7368</strain>
    </source>
</reference>
<gene>
    <name evidence="2" type="ORF">GCM10012289_11690</name>
</gene>
<comment type="caution">
    <text evidence="2">The sequence shown here is derived from an EMBL/GenBank/DDBJ whole genome shotgun (WGS) entry which is preliminary data.</text>
</comment>
<dbReference type="EMBL" id="BMNH01000002">
    <property type="protein sequence ID" value="GGO63795.1"/>
    <property type="molecule type" value="Genomic_DNA"/>
</dbReference>
<evidence type="ECO:0000256" key="1">
    <source>
        <dbReference type="SAM" id="Phobius"/>
    </source>
</evidence>
<proteinExistence type="predicted"/>
<keyword evidence="3" id="KW-1185">Reference proteome</keyword>
<dbReference type="Proteomes" id="UP000646523">
    <property type="component" value="Unassembled WGS sequence"/>
</dbReference>
<keyword evidence="1" id="KW-1133">Transmembrane helix</keyword>